<accession>A0AAE9ZVV1</accession>
<keyword evidence="1" id="KW-0732">Signal</keyword>
<dbReference type="SUPFAM" id="SSF54427">
    <property type="entry name" value="NTF2-like"/>
    <property type="match status" value="1"/>
</dbReference>
<dbReference type="InterPro" id="IPR011944">
    <property type="entry name" value="Steroid_delta5-4_isomerase"/>
</dbReference>
<feature type="signal peptide" evidence="1">
    <location>
        <begin position="1"/>
        <end position="20"/>
    </location>
</feature>
<organism evidence="3 4">
    <name type="scientific">Synoicihabitans lomoniglobus</name>
    <dbReference type="NCBI Taxonomy" id="2909285"/>
    <lineage>
        <taxon>Bacteria</taxon>
        <taxon>Pseudomonadati</taxon>
        <taxon>Verrucomicrobiota</taxon>
        <taxon>Opitutia</taxon>
        <taxon>Opitutales</taxon>
        <taxon>Opitutaceae</taxon>
        <taxon>Synoicihabitans</taxon>
    </lineage>
</organism>
<dbReference type="InterPro" id="IPR013543">
    <property type="entry name" value="Ca/CaM-dep_prot_kinase-assoc"/>
</dbReference>
<keyword evidence="4" id="KW-1185">Reference proteome</keyword>
<feature type="chain" id="PRO_5042159663" evidence="1">
    <location>
        <begin position="21"/>
        <end position="147"/>
    </location>
</feature>
<dbReference type="CDD" id="cd00531">
    <property type="entry name" value="NTF2_like"/>
    <property type="match status" value="1"/>
</dbReference>
<proteinExistence type="predicted"/>
<dbReference type="KEGG" id="slom:PXH66_22645"/>
<evidence type="ECO:0000259" key="2">
    <source>
        <dbReference type="Pfam" id="PF08332"/>
    </source>
</evidence>
<dbReference type="EMBL" id="CP119075">
    <property type="protein sequence ID" value="WED65146.1"/>
    <property type="molecule type" value="Genomic_DNA"/>
</dbReference>
<dbReference type="Proteomes" id="UP001218638">
    <property type="component" value="Chromosome"/>
</dbReference>
<dbReference type="GO" id="GO:0005516">
    <property type="term" value="F:calmodulin binding"/>
    <property type="evidence" value="ECO:0007669"/>
    <property type="project" value="InterPro"/>
</dbReference>
<sequence>MKRKTLFFIAILLTPPFARAETTVADIEAVTASWAAAYNTRDPDNVVRLYAPDAVFWGTVSPTLRDTPEEVRDYFKGMPERPLARVEIGDHRVQIFGDIATNTGFYTFSNTDENGMKSSLASRFSFTYHQRDGHWFIVMHHSSRVPQ</sequence>
<dbReference type="Gene3D" id="3.10.450.50">
    <property type="match status" value="1"/>
</dbReference>
<dbReference type="NCBIfam" id="TIGR02246">
    <property type="entry name" value="SgcJ/EcaC family oxidoreductase"/>
    <property type="match status" value="1"/>
</dbReference>
<dbReference type="AlphaFoldDB" id="A0AAE9ZVV1"/>
<evidence type="ECO:0000313" key="3">
    <source>
        <dbReference type="EMBL" id="WED65146.1"/>
    </source>
</evidence>
<protein>
    <submittedName>
        <fullName evidence="3">SgcJ/EcaC family oxidoreductase</fullName>
    </submittedName>
</protein>
<reference evidence="3" key="1">
    <citation type="submission" date="2023-03" db="EMBL/GenBank/DDBJ databases">
        <title>Lomoglobus Profundus gen. nov., sp. nov., a novel member of the phylum Verrucomicrobia, isolated from deep-marine sediment of South China Sea.</title>
        <authorList>
            <person name="Ahmad T."/>
            <person name="Ishaq S.E."/>
            <person name="Wang F."/>
        </authorList>
    </citation>
    <scope>NUCLEOTIDE SEQUENCE</scope>
    <source>
        <strain evidence="3">LMO-M01</strain>
    </source>
</reference>
<dbReference type="GO" id="GO:0004683">
    <property type="term" value="F:calcium/calmodulin-dependent protein kinase activity"/>
    <property type="evidence" value="ECO:0007669"/>
    <property type="project" value="InterPro"/>
</dbReference>
<feature type="domain" description="Calcium/calmodulin-dependent protein kinase II association-domain" evidence="2">
    <location>
        <begin position="25"/>
        <end position="145"/>
    </location>
</feature>
<dbReference type="RefSeq" id="WP_330929532.1">
    <property type="nucleotide sequence ID" value="NZ_CP119075.1"/>
</dbReference>
<name>A0AAE9ZVV1_9BACT</name>
<evidence type="ECO:0000256" key="1">
    <source>
        <dbReference type="SAM" id="SignalP"/>
    </source>
</evidence>
<dbReference type="Pfam" id="PF08332">
    <property type="entry name" value="CaMKII_AD"/>
    <property type="match status" value="1"/>
</dbReference>
<evidence type="ECO:0000313" key="4">
    <source>
        <dbReference type="Proteomes" id="UP001218638"/>
    </source>
</evidence>
<gene>
    <name evidence="3" type="ORF">PXH66_22645</name>
</gene>
<dbReference type="InterPro" id="IPR032710">
    <property type="entry name" value="NTF2-like_dom_sf"/>
</dbReference>